<dbReference type="RefSeq" id="WP_379593989.1">
    <property type="nucleotide sequence ID" value="NZ_JBHTKK010000029.1"/>
</dbReference>
<keyword evidence="1" id="KW-0472">Membrane</keyword>
<gene>
    <name evidence="3" type="ORF">ACFQ19_17620</name>
</gene>
<evidence type="ECO:0000313" key="4">
    <source>
        <dbReference type="Proteomes" id="UP001597041"/>
    </source>
</evidence>
<name>A0ABW3NMZ1_9BACI</name>
<dbReference type="InterPro" id="IPR045679">
    <property type="entry name" value="DUF6199"/>
</dbReference>
<feature type="transmembrane region" description="Helical" evidence="1">
    <location>
        <begin position="47"/>
        <end position="70"/>
    </location>
</feature>
<keyword evidence="1" id="KW-0812">Transmembrane</keyword>
<evidence type="ECO:0000313" key="3">
    <source>
        <dbReference type="EMBL" id="MFD1067830.1"/>
    </source>
</evidence>
<feature type="transmembrane region" description="Helical" evidence="1">
    <location>
        <begin position="6"/>
        <end position="26"/>
    </location>
</feature>
<reference evidence="4" key="1">
    <citation type="journal article" date="2019" name="Int. J. Syst. Evol. Microbiol.">
        <title>The Global Catalogue of Microorganisms (GCM) 10K type strain sequencing project: providing services to taxonomists for standard genome sequencing and annotation.</title>
        <authorList>
            <consortium name="The Broad Institute Genomics Platform"/>
            <consortium name="The Broad Institute Genome Sequencing Center for Infectious Disease"/>
            <person name="Wu L."/>
            <person name="Ma J."/>
        </authorList>
    </citation>
    <scope>NUCLEOTIDE SEQUENCE [LARGE SCALE GENOMIC DNA]</scope>
    <source>
        <strain evidence="4">CCUG 56608</strain>
    </source>
</reference>
<evidence type="ECO:0000256" key="1">
    <source>
        <dbReference type="SAM" id="Phobius"/>
    </source>
</evidence>
<dbReference type="Pfam" id="PF19701">
    <property type="entry name" value="DUF6199"/>
    <property type="match status" value="1"/>
</dbReference>
<feature type="domain" description="DUF6199" evidence="2">
    <location>
        <begin position="13"/>
        <end position="68"/>
    </location>
</feature>
<sequence length="74" mass="8068">MGLSQIIFTIVCMLLIIYGLVSIFSPKTAWKLSLGWQLKDAEPSNSALIANQIGGVFMIVAGPIMIYLVINNIL</sequence>
<keyword evidence="4" id="KW-1185">Reference proteome</keyword>
<evidence type="ECO:0000259" key="2">
    <source>
        <dbReference type="Pfam" id="PF19701"/>
    </source>
</evidence>
<dbReference type="Proteomes" id="UP001597041">
    <property type="component" value="Unassembled WGS sequence"/>
</dbReference>
<protein>
    <submittedName>
        <fullName evidence="3">DUF6199 family natural product biosynthesis protein</fullName>
    </submittedName>
</protein>
<accession>A0ABW3NMZ1</accession>
<proteinExistence type="predicted"/>
<comment type="caution">
    <text evidence="3">The sequence shown here is derived from an EMBL/GenBank/DDBJ whole genome shotgun (WGS) entry which is preliminary data.</text>
</comment>
<keyword evidence="1" id="KW-1133">Transmembrane helix</keyword>
<organism evidence="3 4">
    <name type="scientific">Oceanobacillus locisalsi</name>
    <dbReference type="NCBI Taxonomy" id="546107"/>
    <lineage>
        <taxon>Bacteria</taxon>
        <taxon>Bacillati</taxon>
        <taxon>Bacillota</taxon>
        <taxon>Bacilli</taxon>
        <taxon>Bacillales</taxon>
        <taxon>Bacillaceae</taxon>
        <taxon>Oceanobacillus</taxon>
    </lineage>
</organism>
<dbReference type="EMBL" id="JBHTKK010000029">
    <property type="protein sequence ID" value="MFD1067830.1"/>
    <property type="molecule type" value="Genomic_DNA"/>
</dbReference>